<name>A0AA86QY78_9EUKA</name>
<evidence type="ECO:0000313" key="1">
    <source>
        <dbReference type="EMBL" id="CAI9966825.1"/>
    </source>
</evidence>
<evidence type="ECO:0000313" key="3">
    <source>
        <dbReference type="Proteomes" id="UP001642409"/>
    </source>
</evidence>
<dbReference type="EMBL" id="CATOUU010001009">
    <property type="protein sequence ID" value="CAI9966825.1"/>
    <property type="molecule type" value="Genomic_DNA"/>
</dbReference>
<accession>A0AA86QY78</accession>
<proteinExistence type="predicted"/>
<keyword evidence="3" id="KW-1185">Reference proteome</keyword>
<reference evidence="2 3" key="2">
    <citation type="submission" date="2024-07" db="EMBL/GenBank/DDBJ databases">
        <authorList>
            <person name="Akdeniz Z."/>
        </authorList>
    </citation>
    <scope>NUCLEOTIDE SEQUENCE [LARGE SCALE GENOMIC DNA]</scope>
</reference>
<sequence>MKCDICQNESVIYGLCGEKLQYSQIVNGMLQCVHPFEYIDNQCICAQGYLLNNTLCINVVESINNLQILISKLMQQINCTSNYGYAMINEQCVQTTCAIQGQQNINGICQCTIINSVIQGDLCVCPENSSIMGSACVCSISGQKMQNGQCTCPINSQIVNNECICNLITGQIMIYGMCQCYTTGAFVYNETCTCGQNALNDSNTCTCPANSSLINGVCTCNKIKGQEIINSSCQCPSGLSVVNDSCEIIDHADITDAECSQEVFTTTFDIQSVTTQITTSNNFSAGYVFGSASIIQNSFIEVSDDVYSTTFQPLFQSQSIYINLKIQFGTQSLNSGSLIISSCISIVINQLNIISKSGGLLTVNSAKQLNILTTTSISSIISNFLVNLSFAPSSGNITLISYINGVLNITGYQILGTYVTTLTVSMIGLAITSATVNVNQVCFNPNVFDVGNGSSFLFGNATTKNIINIKNFVVILGNSSNFLLIGSISTTTSQKFQCGGIIANIYSNSILSVNNVMYDSYLNFSSSYVVNSGFLVGLIKQNSNSISINNACLQQNMTSTGLQFIFFGLIAINYGNISIFNASVKFNAQTTAYFNGFGIIGYQQTSLYAEVINLRTFVSLNASSGEYIGSIVGAQNIRNFSVSNTTVGGNISSGSKYVGGFIGSPSNSNNTVQNSTICKMTISGKYNIGSFVGWNWRSQLNIINSIIEFVHISGSNCGVAVGVNDGGRYLFSGSTSFSNYINNVQQNDCTVLSKWNGAGC</sequence>
<dbReference type="AlphaFoldDB" id="A0AA86QY78"/>
<reference evidence="1" key="1">
    <citation type="submission" date="2023-06" db="EMBL/GenBank/DDBJ databases">
        <authorList>
            <person name="Kurt Z."/>
        </authorList>
    </citation>
    <scope>NUCLEOTIDE SEQUENCE</scope>
</reference>
<gene>
    <name evidence="2" type="ORF">HINF_LOCUS35856</name>
    <name evidence="1" type="ORF">HINF_LOCUS54470</name>
</gene>
<dbReference type="EMBL" id="CAXDID020000130">
    <property type="protein sequence ID" value="CAL6035279.1"/>
    <property type="molecule type" value="Genomic_DNA"/>
</dbReference>
<protein>
    <submittedName>
        <fullName evidence="1">Uncharacterized protein</fullName>
    </submittedName>
</protein>
<dbReference type="Gene3D" id="2.160.20.110">
    <property type="match status" value="1"/>
</dbReference>
<organism evidence="1">
    <name type="scientific">Hexamita inflata</name>
    <dbReference type="NCBI Taxonomy" id="28002"/>
    <lineage>
        <taxon>Eukaryota</taxon>
        <taxon>Metamonada</taxon>
        <taxon>Diplomonadida</taxon>
        <taxon>Hexamitidae</taxon>
        <taxon>Hexamitinae</taxon>
        <taxon>Hexamita</taxon>
    </lineage>
</organism>
<dbReference type="Proteomes" id="UP001642409">
    <property type="component" value="Unassembled WGS sequence"/>
</dbReference>
<comment type="caution">
    <text evidence="1">The sequence shown here is derived from an EMBL/GenBank/DDBJ whole genome shotgun (WGS) entry which is preliminary data.</text>
</comment>
<evidence type="ECO:0000313" key="2">
    <source>
        <dbReference type="EMBL" id="CAL6035279.1"/>
    </source>
</evidence>